<dbReference type="EMBL" id="NCKV01013097">
    <property type="protein sequence ID" value="RWS21237.1"/>
    <property type="molecule type" value="Genomic_DNA"/>
</dbReference>
<evidence type="ECO:0000313" key="4">
    <source>
        <dbReference type="Proteomes" id="UP000288716"/>
    </source>
</evidence>
<dbReference type="InterPro" id="IPR021109">
    <property type="entry name" value="Peptidase_aspartic_dom_sf"/>
</dbReference>
<feature type="non-terminal residue" evidence="3">
    <location>
        <position position="549"/>
    </location>
</feature>
<evidence type="ECO:0000256" key="1">
    <source>
        <dbReference type="SAM" id="MobiDB-lite"/>
    </source>
</evidence>
<evidence type="ECO:0000313" key="3">
    <source>
        <dbReference type="EMBL" id="RWS21237.1"/>
    </source>
</evidence>
<comment type="caution">
    <text evidence="3">The sequence shown here is derived from an EMBL/GenBank/DDBJ whole genome shotgun (WGS) entry which is preliminary data.</text>
</comment>
<reference evidence="3 4" key="1">
    <citation type="journal article" date="2018" name="Gigascience">
        <title>Genomes of trombidid mites reveal novel predicted allergens and laterally-transferred genes associated with secondary metabolism.</title>
        <authorList>
            <person name="Dong X."/>
            <person name="Chaisiri K."/>
            <person name="Xia D."/>
            <person name="Armstrong S.D."/>
            <person name="Fang Y."/>
            <person name="Donnelly M.J."/>
            <person name="Kadowaki T."/>
            <person name="McGarry J.W."/>
            <person name="Darby A.C."/>
            <person name="Makepeace B.L."/>
        </authorList>
    </citation>
    <scope>NUCLEOTIDE SEQUENCE [LARGE SCALE GENOMIC DNA]</scope>
    <source>
        <strain evidence="3">UoL-UT</strain>
    </source>
</reference>
<dbReference type="Proteomes" id="UP000288716">
    <property type="component" value="Unassembled WGS sequence"/>
</dbReference>
<feature type="compositionally biased region" description="Polar residues" evidence="1">
    <location>
        <begin position="294"/>
        <end position="341"/>
    </location>
</feature>
<proteinExistence type="predicted"/>
<dbReference type="Pfam" id="PF13650">
    <property type="entry name" value="Asp_protease_2"/>
    <property type="match status" value="1"/>
</dbReference>
<sequence>MNPSVSTGNTIIPPNANIIPPSPVAGIGQFDTHIITPKTFSGAAHENVAIWLEDYEVVAAANSWSEATKLKKLPAFLSGTARSHYQLEIAAQQLTWADIKANFLKQFLPHDHKRLIKEELNSRKQLPNEPVANFICEMRGLAKRVDPNMPEDELVSLIMNGILPSISQQLFSHNIDKVETLQTKAVQTEWGLRKAQRNTSTLLQPKNITAISSDLQTEIANLKTQVENMKMLSEVAVGAINDRAPRTRTEDGRPICFTCRRVGHVSAFCPNKSFQQQQPNFRSRPFNRPFQSRPPVQSRSGFNRPYFQQQNLRTRRNWSNNNRGNQTQFNRSSTNFQYRNRWNSRRDNEEANRQTSDRNSVPISSIEMAAISEVDATRMCANKFKREILVKAKINDIEANCNIDSGSVISAINSRFAKQINSELFEYTGPAVRVANGNRLYPLGEVRVNMSVTLNEITKSAVVKIAVVDNLTFDVLIGNDLNTLFGFVIDYSKEEVSFNNTEINDNYLRSTKTVVIPKYSTAFVPVSYKSNQKRNSFISFVNAIADNNE</sequence>
<protein>
    <recommendedName>
        <fullName evidence="2">Retrotransposon gag domain-containing protein</fullName>
    </recommendedName>
</protein>
<dbReference type="CDD" id="cd00303">
    <property type="entry name" value="retropepsin_like"/>
    <property type="match status" value="1"/>
</dbReference>
<dbReference type="OrthoDB" id="6622160at2759"/>
<dbReference type="SUPFAM" id="SSF50630">
    <property type="entry name" value="Acid proteases"/>
    <property type="match status" value="1"/>
</dbReference>
<dbReference type="PANTHER" id="PTHR33194:SF4">
    <property type="entry name" value="CCHC-TYPE DOMAIN-CONTAINING PROTEIN"/>
    <property type="match status" value="1"/>
</dbReference>
<dbReference type="PANTHER" id="PTHR33194">
    <property type="entry name" value="ZINC KNUCKLE DOMAINCONTAINING PROTEIN"/>
    <property type="match status" value="1"/>
</dbReference>
<feature type="region of interest" description="Disordered" evidence="1">
    <location>
        <begin position="275"/>
        <end position="360"/>
    </location>
</feature>
<dbReference type="InterPro" id="IPR005162">
    <property type="entry name" value="Retrotrans_gag_dom"/>
</dbReference>
<gene>
    <name evidence="3" type="ORF">B4U80_11902</name>
</gene>
<dbReference type="Pfam" id="PF03732">
    <property type="entry name" value="Retrotrans_gag"/>
    <property type="match status" value="1"/>
</dbReference>
<organism evidence="3 4">
    <name type="scientific">Leptotrombidium deliense</name>
    <dbReference type="NCBI Taxonomy" id="299467"/>
    <lineage>
        <taxon>Eukaryota</taxon>
        <taxon>Metazoa</taxon>
        <taxon>Ecdysozoa</taxon>
        <taxon>Arthropoda</taxon>
        <taxon>Chelicerata</taxon>
        <taxon>Arachnida</taxon>
        <taxon>Acari</taxon>
        <taxon>Acariformes</taxon>
        <taxon>Trombidiformes</taxon>
        <taxon>Prostigmata</taxon>
        <taxon>Anystina</taxon>
        <taxon>Parasitengona</taxon>
        <taxon>Trombiculoidea</taxon>
        <taxon>Trombiculidae</taxon>
        <taxon>Leptotrombidium</taxon>
    </lineage>
</organism>
<evidence type="ECO:0000259" key="2">
    <source>
        <dbReference type="Pfam" id="PF03732"/>
    </source>
</evidence>
<feature type="domain" description="Retrotransposon gag" evidence="2">
    <location>
        <begin position="75"/>
        <end position="162"/>
    </location>
</feature>
<accession>A0A443S118</accession>
<keyword evidence="4" id="KW-1185">Reference proteome</keyword>
<feature type="compositionally biased region" description="Basic and acidic residues" evidence="1">
    <location>
        <begin position="344"/>
        <end position="356"/>
    </location>
</feature>
<name>A0A443S118_9ACAR</name>
<dbReference type="VEuPathDB" id="VectorBase:LDEU010803"/>
<dbReference type="AlphaFoldDB" id="A0A443S118"/>
<dbReference type="Gene3D" id="2.40.70.10">
    <property type="entry name" value="Acid Proteases"/>
    <property type="match status" value="1"/>
</dbReference>